<dbReference type="AlphaFoldDB" id="E4RZ08"/>
<dbReference type="EMBL" id="CP002305">
    <property type="protein sequence ID" value="ADQ18227.1"/>
    <property type="molecule type" value="Genomic_DNA"/>
</dbReference>
<dbReference type="InterPro" id="IPR003423">
    <property type="entry name" value="OMP_efflux"/>
</dbReference>
<gene>
    <name evidence="4" type="ordered locus">Lbys_2565</name>
</gene>
<proteinExistence type="inferred from homology"/>
<dbReference type="KEGG" id="lby:Lbys_2565"/>
<dbReference type="PANTHER" id="PTHR30203:SF30">
    <property type="entry name" value="OUTER MEMBRANE PROTEIN-RELATED"/>
    <property type="match status" value="1"/>
</dbReference>
<dbReference type="GO" id="GO:0015562">
    <property type="term" value="F:efflux transmembrane transporter activity"/>
    <property type="evidence" value="ECO:0007669"/>
    <property type="project" value="InterPro"/>
</dbReference>
<keyword evidence="5" id="KW-1185">Reference proteome</keyword>
<keyword evidence="3" id="KW-0175">Coiled coil</keyword>
<dbReference type="GO" id="GO:0005886">
    <property type="term" value="C:plasma membrane"/>
    <property type="evidence" value="ECO:0007669"/>
    <property type="project" value="UniProtKB-SubCell"/>
</dbReference>
<evidence type="ECO:0000313" key="4">
    <source>
        <dbReference type="EMBL" id="ADQ18227.1"/>
    </source>
</evidence>
<dbReference type="OrthoDB" id="9770517at2"/>
<dbReference type="Proteomes" id="UP000007435">
    <property type="component" value="Chromosome"/>
</dbReference>
<accession>E4RZ08</accession>
<comment type="subcellular location">
    <subcellularLocation>
        <location evidence="2">Cell membrane</location>
        <topology evidence="2">Lipid-anchor</topology>
    </subcellularLocation>
</comment>
<dbReference type="Gene3D" id="1.20.1600.10">
    <property type="entry name" value="Outer membrane efflux proteins (OEP)"/>
    <property type="match status" value="1"/>
</dbReference>
<dbReference type="HOGENOM" id="CLU_012817_13_3_10"/>
<dbReference type="Pfam" id="PF02321">
    <property type="entry name" value="OEP"/>
    <property type="match status" value="2"/>
</dbReference>
<keyword evidence="2" id="KW-0472">Membrane</keyword>
<reference evidence="4 5" key="2">
    <citation type="journal article" date="2011" name="Stand. Genomic Sci.">
        <title>Complete genome sequence of Leadbetterella byssophila type strain (4M15).</title>
        <authorList>
            <person name="Abt B."/>
            <person name="Teshima H."/>
            <person name="Lucas S."/>
            <person name="Lapidus A."/>
            <person name="Del Rio T.G."/>
            <person name="Nolan M."/>
            <person name="Tice H."/>
            <person name="Cheng J.F."/>
            <person name="Pitluck S."/>
            <person name="Liolios K."/>
            <person name="Pagani I."/>
            <person name="Ivanova N."/>
            <person name="Mavromatis K."/>
            <person name="Pati A."/>
            <person name="Tapia R."/>
            <person name="Han C."/>
            <person name="Goodwin L."/>
            <person name="Chen A."/>
            <person name="Palaniappan K."/>
            <person name="Land M."/>
            <person name="Hauser L."/>
            <person name="Chang Y.J."/>
            <person name="Jeffries C.D."/>
            <person name="Rohde M."/>
            <person name="Goker M."/>
            <person name="Tindall B.J."/>
            <person name="Detter J.C."/>
            <person name="Woyke T."/>
            <person name="Bristow J."/>
            <person name="Eisen J.A."/>
            <person name="Markowitz V."/>
            <person name="Hugenholtz P."/>
            <person name="Klenk H.P."/>
            <person name="Kyrpides N.C."/>
        </authorList>
    </citation>
    <scope>NUCLEOTIDE SEQUENCE [LARGE SCALE GENOMIC DNA]</scope>
    <source>
        <strain evidence="5">DSM 17132 / JCM 16389 / KACC 11308 / NBRC 106382 / 4M15</strain>
    </source>
</reference>
<sequence>MKKWFKYIVIGLVAGACKLPQTQVSVQEKALPETFKGSADTSHIGNLSWRNYFSDPSLQALIDTALVNNLDKKMALERIQMAQAQVLAAKGAMLPTLSGNFSPALRRYGYYTMDGVGNATTDILPGKRVPVDLPDFYIGLQSTWEIDAWKKLSNRKKSAYQQFLASVEGVNYVQTQLVAEVASAYFELVALDHELTVLSETVRNQEEVLDVIRAQKEAARANELVVQQFKAQQLNTQTLERQVKQEISEVENRLNILLGRYPQPIVRSKDLLFRGLPKDISAGIPVQVLHNRPDIKAAALEVESKRLDVLSARAEFLPSIQLSAGIGYQAFNPKYLLETPTSLAYSLVGGLTAPLLNRKAIEARFSTAKSSQVLALLDYHQALLNGYTEVLNELNRIEAYKEISDLKNEEAQVLQLSVQTSNELYMAAKATYLEVLVAQQNALQAQLDRVEAYKRQWLSSISLYKALGGGWK</sequence>
<dbReference type="NCBIfam" id="TIGR01845">
    <property type="entry name" value="outer_NodT"/>
    <property type="match status" value="1"/>
</dbReference>
<dbReference type="PANTHER" id="PTHR30203">
    <property type="entry name" value="OUTER MEMBRANE CATION EFFLUX PROTEIN"/>
    <property type="match status" value="1"/>
</dbReference>
<keyword evidence="2" id="KW-1134">Transmembrane beta strand</keyword>
<dbReference type="eggNOG" id="COG1538">
    <property type="taxonomic scope" value="Bacteria"/>
</dbReference>
<evidence type="ECO:0000256" key="3">
    <source>
        <dbReference type="SAM" id="Coils"/>
    </source>
</evidence>
<comment type="similarity">
    <text evidence="1 2">Belongs to the outer membrane factor (OMF) (TC 1.B.17) family.</text>
</comment>
<evidence type="ECO:0000256" key="1">
    <source>
        <dbReference type="ARBA" id="ARBA00007613"/>
    </source>
</evidence>
<reference key="1">
    <citation type="submission" date="2010-11" db="EMBL/GenBank/DDBJ databases">
        <title>The complete genome of Leadbetterella byssophila DSM 17132.</title>
        <authorList>
            <consortium name="US DOE Joint Genome Institute (JGI-PGF)"/>
            <person name="Lucas S."/>
            <person name="Copeland A."/>
            <person name="Lapidus A."/>
            <person name="Glavina del Rio T."/>
            <person name="Dalin E."/>
            <person name="Tice H."/>
            <person name="Bruce D."/>
            <person name="Goodwin L."/>
            <person name="Pitluck S."/>
            <person name="Kyrpides N."/>
            <person name="Mavromatis K."/>
            <person name="Ivanova N."/>
            <person name="Teshima H."/>
            <person name="Brettin T."/>
            <person name="Detter J.C."/>
            <person name="Han C."/>
            <person name="Tapia R."/>
            <person name="Land M."/>
            <person name="Hauser L."/>
            <person name="Markowitz V."/>
            <person name="Cheng J.-F."/>
            <person name="Hugenholtz P."/>
            <person name="Woyke T."/>
            <person name="Wu D."/>
            <person name="Tindall B."/>
            <person name="Pomrenke H.G."/>
            <person name="Brambilla E."/>
            <person name="Klenk H.-P."/>
            <person name="Eisen J.A."/>
        </authorList>
    </citation>
    <scope>NUCLEOTIDE SEQUENCE [LARGE SCALE GENOMIC DNA]</scope>
    <source>
        <strain>DSM 17132</strain>
    </source>
</reference>
<evidence type="ECO:0000256" key="2">
    <source>
        <dbReference type="RuleBase" id="RU362097"/>
    </source>
</evidence>
<dbReference type="SUPFAM" id="SSF56954">
    <property type="entry name" value="Outer membrane efflux proteins (OEP)"/>
    <property type="match status" value="1"/>
</dbReference>
<dbReference type="Gene3D" id="2.20.200.10">
    <property type="entry name" value="Outer membrane efflux proteins (OEP)"/>
    <property type="match status" value="1"/>
</dbReference>
<organism evidence="4 5">
    <name type="scientific">Leadbetterella byssophila (strain DSM 17132 / JCM 16389 / KACC 11308 / NBRC 106382 / 4M15)</name>
    <dbReference type="NCBI Taxonomy" id="649349"/>
    <lineage>
        <taxon>Bacteria</taxon>
        <taxon>Pseudomonadati</taxon>
        <taxon>Bacteroidota</taxon>
        <taxon>Cytophagia</taxon>
        <taxon>Cytophagales</taxon>
        <taxon>Leadbetterellaceae</taxon>
        <taxon>Leadbetterella</taxon>
    </lineage>
</organism>
<keyword evidence="2" id="KW-0812">Transmembrane</keyword>
<dbReference type="PROSITE" id="PS51257">
    <property type="entry name" value="PROKAR_LIPOPROTEIN"/>
    <property type="match status" value="1"/>
</dbReference>
<dbReference type="RefSeq" id="WP_013409265.1">
    <property type="nucleotide sequence ID" value="NC_014655.1"/>
</dbReference>
<dbReference type="InterPro" id="IPR010131">
    <property type="entry name" value="MdtP/NodT-like"/>
</dbReference>
<protein>
    <submittedName>
        <fullName evidence="4">RND efflux system, outer membrane lipoprotein, NodT family</fullName>
    </submittedName>
</protein>
<dbReference type="STRING" id="649349.Lbys_2565"/>
<keyword evidence="2 4" id="KW-0449">Lipoprotein</keyword>
<feature type="coiled-coil region" evidence="3">
    <location>
        <begin position="202"/>
        <end position="260"/>
    </location>
</feature>
<name>E4RZ08_LEAB4</name>
<evidence type="ECO:0000313" key="5">
    <source>
        <dbReference type="Proteomes" id="UP000007435"/>
    </source>
</evidence>
<keyword evidence="2" id="KW-0564">Palmitate</keyword>